<evidence type="ECO:0000313" key="1">
    <source>
        <dbReference type="EMBL" id="CAC5376621.1"/>
    </source>
</evidence>
<dbReference type="AlphaFoldDB" id="A0A6J8B3U8"/>
<gene>
    <name evidence="1" type="ORF">MCOR_13190</name>
</gene>
<accession>A0A6J8B3U8</accession>
<organism evidence="1 2">
    <name type="scientific">Mytilus coruscus</name>
    <name type="common">Sea mussel</name>
    <dbReference type="NCBI Taxonomy" id="42192"/>
    <lineage>
        <taxon>Eukaryota</taxon>
        <taxon>Metazoa</taxon>
        <taxon>Spiralia</taxon>
        <taxon>Lophotrochozoa</taxon>
        <taxon>Mollusca</taxon>
        <taxon>Bivalvia</taxon>
        <taxon>Autobranchia</taxon>
        <taxon>Pteriomorphia</taxon>
        <taxon>Mytilida</taxon>
        <taxon>Mytiloidea</taxon>
        <taxon>Mytilidae</taxon>
        <taxon>Mytilinae</taxon>
        <taxon>Mytilus</taxon>
    </lineage>
</organism>
<sequence>MVKPPTYLSDHCLIALNIFNFKNSKEINKEELWSLPGTFKWTNQSKDIYIDALLEENSVEDILFSNKLIDDNNFNDIDFLVTKTNEIYLEAAKKSVSFKANFKKSIMQRHTKKAKPKKVWMSNDCLLLRKEVRSLGNRLAKAPDNNALRLTYCNLRCELGTLPISIKCYQLMYKYYVRLSDIGERYGGPHEILKAAFEVDKTLTNRENPWSNKLSELLKYIGIPLNKHCNSNFKQKLEDFYKNKIIFELSKIKDENCGKLLFFSKIYTKFKQQDYLNFNVPKYLRKNSLN</sequence>
<proteinExistence type="predicted"/>
<keyword evidence="2" id="KW-1185">Reference proteome</keyword>
<reference evidence="1 2" key="1">
    <citation type="submission" date="2020-06" db="EMBL/GenBank/DDBJ databases">
        <authorList>
            <person name="Li R."/>
            <person name="Bekaert M."/>
        </authorList>
    </citation>
    <scope>NUCLEOTIDE SEQUENCE [LARGE SCALE GENOMIC DNA]</scope>
    <source>
        <strain evidence="2">wild</strain>
    </source>
</reference>
<name>A0A6J8B3U8_MYTCO</name>
<dbReference type="Proteomes" id="UP000507470">
    <property type="component" value="Unassembled WGS sequence"/>
</dbReference>
<protein>
    <submittedName>
        <fullName evidence="1">Uncharacterized protein</fullName>
    </submittedName>
</protein>
<dbReference type="EMBL" id="CACVKT020002230">
    <property type="protein sequence ID" value="CAC5376621.1"/>
    <property type="molecule type" value="Genomic_DNA"/>
</dbReference>
<evidence type="ECO:0000313" key="2">
    <source>
        <dbReference type="Proteomes" id="UP000507470"/>
    </source>
</evidence>